<sequence>MKLQTNIFLIILLVFSGLVSAQKPVKDTLGYLKRFETNKEKYIGKPFSLLLKDMTQLQPAKAKSDIRPEEENTLPSTLFTFSAKDVSARPNASLIITWKPDDSQTAPLELLEQEHNYRFTPSERNFLEKKVIRNIMVSQ</sequence>
<organism evidence="1 2">
    <name type="scientific">Chryseobacterium camelliae</name>
    <dbReference type="NCBI Taxonomy" id="1265445"/>
    <lineage>
        <taxon>Bacteria</taxon>
        <taxon>Pseudomonadati</taxon>
        <taxon>Bacteroidota</taxon>
        <taxon>Flavobacteriia</taxon>
        <taxon>Flavobacteriales</taxon>
        <taxon>Weeksellaceae</taxon>
        <taxon>Chryseobacterium group</taxon>
        <taxon>Chryseobacterium</taxon>
    </lineage>
</organism>
<protein>
    <submittedName>
        <fullName evidence="1">Uncharacterized protein</fullName>
    </submittedName>
</protein>
<name>A0ABU0TN85_9FLAO</name>
<accession>A0ABU0TN85</accession>
<dbReference type="RefSeq" id="WP_307452826.1">
    <property type="nucleotide sequence ID" value="NZ_JAUTAL010000001.1"/>
</dbReference>
<comment type="caution">
    <text evidence="1">The sequence shown here is derived from an EMBL/GenBank/DDBJ whole genome shotgun (WGS) entry which is preliminary data.</text>
</comment>
<proteinExistence type="predicted"/>
<evidence type="ECO:0000313" key="2">
    <source>
        <dbReference type="Proteomes" id="UP001225072"/>
    </source>
</evidence>
<keyword evidence="2" id="KW-1185">Reference proteome</keyword>
<evidence type="ECO:0000313" key="1">
    <source>
        <dbReference type="EMBL" id="MDQ1098507.1"/>
    </source>
</evidence>
<dbReference type="Proteomes" id="UP001225072">
    <property type="component" value="Unassembled WGS sequence"/>
</dbReference>
<gene>
    <name evidence="1" type="ORF">QE404_003654</name>
</gene>
<reference evidence="1 2" key="1">
    <citation type="submission" date="2023-07" db="EMBL/GenBank/DDBJ databases">
        <title>Functional and genomic diversity of the sorghum phyllosphere microbiome.</title>
        <authorList>
            <person name="Shade A."/>
        </authorList>
    </citation>
    <scope>NUCLEOTIDE SEQUENCE [LARGE SCALE GENOMIC DNA]</scope>
    <source>
        <strain evidence="1 2">SORGH_AS_1064</strain>
    </source>
</reference>
<dbReference type="EMBL" id="JAUTAL010000001">
    <property type="protein sequence ID" value="MDQ1098507.1"/>
    <property type="molecule type" value="Genomic_DNA"/>
</dbReference>